<dbReference type="InterPro" id="IPR027434">
    <property type="entry name" value="Homing_endonucl"/>
</dbReference>
<gene>
    <name evidence="2" type="ORF">A2942_01070</name>
</gene>
<feature type="domain" description="DOD-type homing endonuclease" evidence="1">
    <location>
        <begin position="69"/>
        <end position="217"/>
    </location>
</feature>
<dbReference type="STRING" id="1798665.A2942_01070"/>
<evidence type="ECO:0000313" key="2">
    <source>
        <dbReference type="EMBL" id="OGZ13421.1"/>
    </source>
</evidence>
<dbReference type="SUPFAM" id="SSF55608">
    <property type="entry name" value="Homing endonucleases"/>
    <property type="match status" value="2"/>
</dbReference>
<comment type="caution">
    <text evidence="2">The sequence shown here is derived from an EMBL/GenBank/DDBJ whole genome shotgun (WGS) entry which is preliminary data.</text>
</comment>
<accession>A0A1G2DKD0</accession>
<evidence type="ECO:0000313" key="3">
    <source>
        <dbReference type="Proteomes" id="UP000178534"/>
    </source>
</evidence>
<proteinExistence type="predicted"/>
<dbReference type="Proteomes" id="UP000178534">
    <property type="component" value="Unassembled WGS sequence"/>
</dbReference>
<evidence type="ECO:0000259" key="1">
    <source>
        <dbReference type="PROSITE" id="PS50819"/>
    </source>
</evidence>
<dbReference type="PRINTS" id="PR00379">
    <property type="entry name" value="INTEIN"/>
</dbReference>
<dbReference type="AlphaFoldDB" id="A0A1G2DKD0"/>
<dbReference type="InterPro" id="IPR004860">
    <property type="entry name" value="LAGLIDADG_dom"/>
</dbReference>
<reference evidence="2 3" key="1">
    <citation type="journal article" date="2016" name="Nat. Commun.">
        <title>Thousands of microbial genomes shed light on interconnected biogeochemical processes in an aquifer system.</title>
        <authorList>
            <person name="Anantharaman K."/>
            <person name="Brown C.T."/>
            <person name="Hug L.A."/>
            <person name="Sharon I."/>
            <person name="Castelle C.J."/>
            <person name="Probst A.J."/>
            <person name="Thomas B.C."/>
            <person name="Singh A."/>
            <person name="Wilkins M.J."/>
            <person name="Karaoz U."/>
            <person name="Brodie E.L."/>
            <person name="Williams K.H."/>
            <person name="Hubbard S.S."/>
            <person name="Banfield J.F."/>
        </authorList>
    </citation>
    <scope>NUCLEOTIDE SEQUENCE [LARGE SCALE GENOMIC DNA]</scope>
</reference>
<organism evidence="2 3">
    <name type="scientific">Candidatus Lloydbacteria bacterium RIFCSPLOWO2_01_FULL_50_20</name>
    <dbReference type="NCBI Taxonomy" id="1798665"/>
    <lineage>
        <taxon>Bacteria</taxon>
        <taxon>Candidatus Lloydiibacteriota</taxon>
    </lineage>
</organism>
<dbReference type="EMBL" id="MHLP01000007">
    <property type="protein sequence ID" value="OGZ13421.1"/>
    <property type="molecule type" value="Genomic_DNA"/>
</dbReference>
<dbReference type="PROSITE" id="PS50819">
    <property type="entry name" value="INTEIN_ENDONUCLEASE"/>
    <property type="match status" value="1"/>
</dbReference>
<dbReference type="GO" id="GO:0004519">
    <property type="term" value="F:endonuclease activity"/>
    <property type="evidence" value="ECO:0007669"/>
    <property type="project" value="InterPro"/>
</dbReference>
<dbReference type="Pfam" id="PF14528">
    <property type="entry name" value="LAGLIDADG_3"/>
    <property type="match status" value="2"/>
</dbReference>
<sequence length="263" mass="30145">MNEFRATRLRHIASEGGYSRIRLYGNPGTEEGRRKGGLNSLRTHHLRKTQFKQLTQIRRPRNSRLLAEFLGILIGDGHLATYWMSVTTNSKTDSEHAEFVQKMIYLLFGLRARIRKKKGQNALTVVVTAKNLVNFLHKKGMPKGNKLAGNLHIPLWITQNKNYKKSFLRGLFDTDGSVYQDFRVIKGRRYQGIGLLFSSASESLRKDIIEILLALDYNPTGGVGTHRSIYLRKRENIVRYFKEIGTSNLKHSERLERFLGGVA</sequence>
<dbReference type="InterPro" id="IPR006142">
    <property type="entry name" value="INTEIN"/>
</dbReference>
<name>A0A1G2DKD0_9BACT</name>
<protein>
    <recommendedName>
        <fullName evidence="1">DOD-type homing endonuclease domain-containing protein</fullName>
    </recommendedName>
</protein>
<dbReference type="GO" id="GO:0016539">
    <property type="term" value="P:intein-mediated protein splicing"/>
    <property type="evidence" value="ECO:0007669"/>
    <property type="project" value="InterPro"/>
</dbReference>
<dbReference type="Gene3D" id="3.10.28.10">
    <property type="entry name" value="Homing endonucleases"/>
    <property type="match status" value="1"/>
</dbReference>
<dbReference type="InterPro" id="IPR004042">
    <property type="entry name" value="Intein_endonuc_central"/>
</dbReference>